<comment type="caution">
    <text evidence="1">The sequence shown here is derived from an EMBL/GenBank/DDBJ whole genome shotgun (WGS) entry which is preliminary data.</text>
</comment>
<sequence length="119" mass="13757">MDVESRGSITRLSRLCGKTGNRCFDWSSLNRWIKFSGLLTALQTLELVSSNQLQRRDTYMEKTTRRFSEGMQVDDQVEIWTKIRFTDNMDSCNLCRANGIITANVIYVVLSMDKDKIYG</sequence>
<dbReference type="EMBL" id="QGKW02001940">
    <property type="protein sequence ID" value="KAF2557827.1"/>
    <property type="molecule type" value="Genomic_DNA"/>
</dbReference>
<evidence type="ECO:0000313" key="2">
    <source>
        <dbReference type="Proteomes" id="UP000712281"/>
    </source>
</evidence>
<dbReference type="Proteomes" id="UP000712281">
    <property type="component" value="Unassembled WGS sequence"/>
</dbReference>
<evidence type="ECO:0000313" key="1">
    <source>
        <dbReference type="EMBL" id="KAF2557827.1"/>
    </source>
</evidence>
<name>A0A8S9GX91_BRACR</name>
<reference evidence="1" key="1">
    <citation type="submission" date="2019-12" db="EMBL/GenBank/DDBJ databases">
        <title>Genome sequencing and annotation of Brassica cretica.</title>
        <authorList>
            <person name="Studholme D.J."/>
            <person name="Sarris P.F."/>
        </authorList>
    </citation>
    <scope>NUCLEOTIDE SEQUENCE</scope>
    <source>
        <strain evidence="1">PFS-001/15</strain>
        <tissue evidence="1">Leaf</tissue>
    </source>
</reference>
<proteinExistence type="predicted"/>
<accession>A0A8S9GX91</accession>
<gene>
    <name evidence="1" type="ORF">F2Q68_00015447</name>
</gene>
<protein>
    <submittedName>
        <fullName evidence="1">Uncharacterized protein</fullName>
    </submittedName>
</protein>
<organism evidence="1 2">
    <name type="scientific">Brassica cretica</name>
    <name type="common">Mustard</name>
    <dbReference type="NCBI Taxonomy" id="69181"/>
    <lineage>
        <taxon>Eukaryota</taxon>
        <taxon>Viridiplantae</taxon>
        <taxon>Streptophyta</taxon>
        <taxon>Embryophyta</taxon>
        <taxon>Tracheophyta</taxon>
        <taxon>Spermatophyta</taxon>
        <taxon>Magnoliopsida</taxon>
        <taxon>eudicotyledons</taxon>
        <taxon>Gunneridae</taxon>
        <taxon>Pentapetalae</taxon>
        <taxon>rosids</taxon>
        <taxon>malvids</taxon>
        <taxon>Brassicales</taxon>
        <taxon>Brassicaceae</taxon>
        <taxon>Brassiceae</taxon>
        <taxon>Brassica</taxon>
    </lineage>
</organism>
<dbReference type="OrthoDB" id="10499401at2759"/>